<dbReference type="OrthoDB" id="311329at2"/>
<name>A0A372NQP7_9SPHI</name>
<dbReference type="RefSeq" id="WP_117393597.1">
    <property type="nucleotide sequence ID" value="NZ_QWDC01000003.1"/>
</dbReference>
<dbReference type="InterPro" id="IPR053728">
    <property type="entry name" value="Alginate_Permeability_Chnl"/>
</dbReference>
<dbReference type="Pfam" id="PF13372">
    <property type="entry name" value="Alginate_exp"/>
    <property type="match status" value="1"/>
</dbReference>
<dbReference type="Gene3D" id="2.40.160.100">
    <property type="match status" value="1"/>
</dbReference>
<keyword evidence="1" id="KW-0732">Signal</keyword>
<organism evidence="3 4">
    <name type="scientific">Mucilaginibacter conchicola</name>
    <dbReference type="NCBI Taxonomy" id="2303333"/>
    <lineage>
        <taxon>Bacteria</taxon>
        <taxon>Pseudomonadati</taxon>
        <taxon>Bacteroidota</taxon>
        <taxon>Sphingobacteriia</taxon>
        <taxon>Sphingobacteriales</taxon>
        <taxon>Sphingobacteriaceae</taxon>
        <taxon>Mucilaginibacter</taxon>
    </lineage>
</organism>
<gene>
    <name evidence="3" type="ORF">D0C36_17180</name>
</gene>
<reference evidence="3 4" key="1">
    <citation type="submission" date="2018-08" db="EMBL/GenBank/DDBJ databases">
        <title>Mucilaginibacter sp. MYSH2.</title>
        <authorList>
            <person name="Seo T."/>
        </authorList>
    </citation>
    <scope>NUCLEOTIDE SEQUENCE [LARGE SCALE GENOMIC DNA]</scope>
    <source>
        <strain evidence="3 4">MYSH2</strain>
    </source>
</reference>
<dbReference type="InterPro" id="IPR025388">
    <property type="entry name" value="Alginate_export_dom"/>
</dbReference>
<evidence type="ECO:0000313" key="4">
    <source>
        <dbReference type="Proteomes" id="UP000264217"/>
    </source>
</evidence>
<sequence length="456" mass="51348">MKHLLTFISLLGCSTCLAQNAPFKSLRYDENYSYLGRDTAADWYSRLKFNPLSKDKTVYLSFGGEVRYQYFHFTNQDWGEAPVDKDGFILSRFLGHVDLHVGKHFRTFVQLQSSLADGEAETPSPVDQNPLELHQAFMDYAFYTKPEGSLTFRLGRQELSYGSQRLVAVREAPNNRQSFDGAKLMYGRKQLKLDLFYSYYVPAKPNIFDDAVNKGTKFWGAYAVINKVPLLQNIDVYYLGINKRTAVFDDGKGVETRHSIGARVWANAPALQYDIEGLYQFGDFAGGDISAWTLSANISYGFEQTKLKPRIGFKTEAISGDRSKGDGRLNTFNPLFPKGAYFGLAALIGPYNLLDMHPYLELSISKRLLLSADYDLFWRMNKNDGLYAVNGRLLYSSKDGAAKKIGGQLGGELNYSPSKYLSLRQEVTWFVAGDYLKQAGPGKNILMTGTTVTLKF</sequence>
<dbReference type="Proteomes" id="UP000264217">
    <property type="component" value="Unassembled WGS sequence"/>
</dbReference>
<evidence type="ECO:0000256" key="1">
    <source>
        <dbReference type="SAM" id="SignalP"/>
    </source>
</evidence>
<proteinExistence type="predicted"/>
<dbReference type="EMBL" id="QWDC01000003">
    <property type="protein sequence ID" value="RFZ90695.1"/>
    <property type="molecule type" value="Genomic_DNA"/>
</dbReference>
<dbReference type="AlphaFoldDB" id="A0A372NQP7"/>
<feature type="chain" id="PRO_5016688301" description="Alginate export domain-containing protein" evidence="1">
    <location>
        <begin position="19"/>
        <end position="456"/>
    </location>
</feature>
<evidence type="ECO:0000313" key="3">
    <source>
        <dbReference type="EMBL" id="RFZ90695.1"/>
    </source>
</evidence>
<comment type="caution">
    <text evidence="3">The sequence shown here is derived from an EMBL/GenBank/DDBJ whole genome shotgun (WGS) entry which is preliminary data.</text>
</comment>
<feature type="signal peptide" evidence="1">
    <location>
        <begin position="1"/>
        <end position="18"/>
    </location>
</feature>
<feature type="domain" description="Alginate export" evidence="2">
    <location>
        <begin position="59"/>
        <end position="441"/>
    </location>
</feature>
<evidence type="ECO:0000259" key="2">
    <source>
        <dbReference type="Pfam" id="PF13372"/>
    </source>
</evidence>
<protein>
    <recommendedName>
        <fullName evidence="2">Alginate export domain-containing protein</fullName>
    </recommendedName>
</protein>
<keyword evidence="4" id="KW-1185">Reference proteome</keyword>
<accession>A0A372NQP7</accession>